<evidence type="ECO:0000256" key="4">
    <source>
        <dbReference type="ARBA" id="ARBA00022692"/>
    </source>
</evidence>
<evidence type="ECO:0000256" key="7">
    <source>
        <dbReference type="SAM" id="MobiDB-lite"/>
    </source>
</evidence>
<dbReference type="InterPro" id="IPR045122">
    <property type="entry name" value="Csc1-like"/>
</dbReference>
<evidence type="ECO:0000256" key="2">
    <source>
        <dbReference type="ARBA" id="ARBA00007779"/>
    </source>
</evidence>
<reference evidence="12" key="2">
    <citation type="submission" date="2021-11" db="EMBL/GenBank/DDBJ databases">
        <authorList>
            <consortium name="Genoscope - CEA"/>
            <person name="William W."/>
        </authorList>
    </citation>
    <scope>NUCLEOTIDE SEQUENCE</scope>
</reference>
<feature type="domain" description="CSC1/OSCA1-like N-terminal transmembrane" evidence="10">
    <location>
        <begin position="27"/>
        <end position="175"/>
    </location>
</feature>
<feature type="transmembrane region" description="Helical" evidence="8">
    <location>
        <begin position="508"/>
        <end position="527"/>
    </location>
</feature>
<dbReference type="Proteomes" id="UP000789595">
    <property type="component" value="Unassembled WGS sequence"/>
</dbReference>
<comment type="subcellular location">
    <subcellularLocation>
        <location evidence="1">Membrane</location>
        <topology evidence="1">Multi-pass membrane protein</topology>
    </subcellularLocation>
</comment>
<evidence type="ECO:0000259" key="9">
    <source>
        <dbReference type="Pfam" id="PF02714"/>
    </source>
</evidence>
<comment type="similarity">
    <text evidence="2">Belongs to the CSC1 (TC 1.A.17) family.</text>
</comment>
<evidence type="ECO:0000313" key="13">
    <source>
        <dbReference type="Proteomes" id="UP000789595"/>
    </source>
</evidence>
<evidence type="ECO:0000256" key="5">
    <source>
        <dbReference type="ARBA" id="ARBA00022989"/>
    </source>
</evidence>
<dbReference type="AlphaFoldDB" id="A0A7S3ZXG7"/>
<feature type="transmembrane region" description="Helical" evidence="8">
    <location>
        <begin position="710"/>
        <end position="730"/>
    </location>
</feature>
<dbReference type="EMBL" id="CAKKNE010000001">
    <property type="protein sequence ID" value="CAH0366770.1"/>
    <property type="molecule type" value="Genomic_DNA"/>
</dbReference>
<feature type="transmembrane region" description="Helical" evidence="8">
    <location>
        <begin position="456"/>
        <end position="476"/>
    </location>
</feature>
<dbReference type="GO" id="GO:0005227">
    <property type="term" value="F:calcium-activated cation channel activity"/>
    <property type="evidence" value="ECO:0007669"/>
    <property type="project" value="InterPro"/>
</dbReference>
<evidence type="ECO:0000256" key="1">
    <source>
        <dbReference type="ARBA" id="ARBA00004141"/>
    </source>
</evidence>
<organism evidence="11">
    <name type="scientific">Pelagomonas calceolata</name>
    <dbReference type="NCBI Taxonomy" id="35677"/>
    <lineage>
        <taxon>Eukaryota</taxon>
        <taxon>Sar</taxon>
        <taxon>Stramenopiles</taxon>
        <taxon>Ochrophyta</taxon>
        <taxon>Pelagophyceae</taxon>
        <taxon>Pelagomonadales</taxon>
        <taxon>Pelagomonadaceae</taxon>
        <taxon>Pelagomonas</taxon>
    </lineage>
</organism>
<dbReference type="InterPro" id="IPR032880">
    <property type="entry name" value="CSC1/OSCA1-like_N"/>
</dbReference>
<reference evidence="11" key="1">
    <citation type="submission" date="2021-01" db="EMBL/GenBank/DDBJ databases">
        <authorList>
            <person name="Corre E."/>
            <person name="Pelletier E."/>
            <person name="Niang G."/>
            <person name="Scheremetjew M."/>
            <person name="Finn R."/>
            <person name="Kale V."/>
            <person name="Holt S."/>
            <person name="Cochrane G."/>
            <person name="Meng A."/>
            <person name="Brown T."/>
            <person name="Cohen L."/>
        </authorList>
    </citation>
    <scope>NUCLEOTIDE SEQUENCE</scope>
    <source>
        <strain evidence="11">CCMP1756</strain>
    </source>
</reference>
<feature type="transmembrane region" description="Helical" evidence="8">
    <location>
        <begin position="657"/>
        <end position="690"/>
    </location>
</feature>
<dbReference type="GO" id="GO:0005886">
    <property type="term" value="C:plasma membrane"/>
    <property type="evidence" value="ECO:0007669"/>
    <property type="project" value="TreeGrafter"/>
</dbReference>
<dbReference type="EMBL" id="HBIW01014628">
    <property type="protein sequence ID" value="CAE0697156.1"/>
    <property type="molecule type" value="Transcribed_RNA"/>
</dbReference>
<protein>
    <recommendedName>
        <fullName evidence="14">CSC1/OSCA1-like 7TM region domain-containing protein</fullName>
    </recommendedName>
</protein>
<keyword evidence="5 8" id="KW-1133">Transmembrane helix</keyword>
<sequence length="814" mass="90377">MWDLIPSWLADPSAYAQPENLDMTTVIVVALANLFFGLCCLAVYECVRRKTPRTYSPRINLGHATPPPLPTSYPLQWVAPLMRLDEEQILAIGGYDVLVYLRFQALSLKIFGSFAPYAVILLIVNMSASYDDGPSLPNLFTRLSLAVIPERDPRLWAHLLGIVILTSITFHWLGRECRWYTRLRHRFLLERPDARVVFVRRLPPKLRGSRQLATYFDELYPGKVVGAVGARRTATLDSLIAARDAHRVRAARLRRRRAQHKGRGLSCVDKAHARLEDAYDPLFWTRSLDAAARLRLHDERAAERDDRLVRERQRAAAQEPLVASGQAAAPVNGEKNGEHPNVARLSSGAWEADDEWEDVEAPWAAAWAALRGGRASEETTGLLSGRRPPGKMGPSFGAGFVGFRTLSGAAVATQVFHAEAPGGLVATPAPEPRDVIWRNIGFDTNTRATRGAIADCLVVLLLVFYVVPVTLVAMALSETALCDRYSSINNLVKSSFIADAFVKTIQPMALVGIMLLLPPLFLGLGVWQGCHSWTENTLLQMSRYYSFQIINVLLVTTISGSVVNSIEEILQEPASTFSLLGGSLPRVCAFFCCYVFMKAFAGLPLELCRGVAAAQQTLKRLIYPSATQQDRKHAFLGLRDIAGPGWFSFGKYGAQDLLVVVVMMVYVVMSPVVLVPGLLFFSIGSVVYRHQLLFVYEPLFESGGLLWPRFYRRILFSVFLTQFTMVGLFFSKKAYMQGYLTLALSAVTYLYQVRMKTLYTTSSSVAHHLPMELASRGDEEAILDEVDDLSRYVQPSLRSDGDNGVEAASETVAL</sequence>
<feature type="compositionally biased region" description="Basic and acidic residues" evidence="7">
    <location>
        <begin position="304"/>
        <end position="314"/>
    </location>
</feature>
<proteinExistence type="inferred from homology"/>
<dbReference type="Pfam" id="PF02714">
    <property type="entry name" value="RSN1_7TM"/>
    <property type="match status" value="1"/>
</dbReference>
<dbReference type="PANTHER" id="PTHR13018">
    <property type="entry name" value="PROBABLE MEMBRANE PROTEIN DUF221-RELATED"/>
    <property type="match status" value="1"/>
</dbReference>
<dbReference type="Pfam" id="PF13967">
    <property type="entry name" value="RSN1_TM"/>
    <property type="match status" value="1"/>
</dbReference>
<gene>
    <name evidence="11" type="ORF">PCAL00307_LOCUS12592</name>
    <name evidence="12" type="ORF">PECAL_1P32790</name>
</gene>
<dbReference type="PANTHER" id="PTHR13018:SF5">
    <property type="entry name" value="RE44586P"/>
    <property type="match status" value="1"/>
</dbReference>
<evidence type="ECO:0000256" key="3">
    <source>
        <dbReference type="ARBA" id="ARBA00022448"/>
    </source>
</evidence>
<keyword evidence="4 8" id="KW-0812">Transmembrane</keyword>
<dbReference type="OrthoDB" id="1689567at2759"/>
<feature type="region of interest" description="Disordered" evidence="7">
    <location>
        <begin position="304"/>
        <end position="341"/>
    </location>
</feature>
<evidence type="ECO:0000313" key="12">
    <source>
        <dbReference type="EMBL" id="CAH0366770.1"/>
    </source>
</evidence>
<evidence type="ECO:0000313" key="11">
    <source>
        <dbReference type="EMBL" id="CAE0697156.1"/>
    </source>
</evidence>
<feature type="transmembrane region" description="Helical" evidence="8">
    <location>
        <begin position="155"/>
        <end position="174"/>
    </location>
</feature>
<keyword evidence="13" id="KW-1185">Reference proteome</keyword>
<feature type="transmembrane region" description="Helical" evidence="8">
    <location>
        <begin position="23"/>
        <end position="44"/>
    </location>
</feature>
<dbReference type="InterPro" id="IPR003864">
    <property type="entry name" value="CSC1/OSCA1-like_7TM"/>
</dbReference>
<evidence type="ECO:0000259" key="10">
    <source>
        <dbReference type="Pfam" id="PF13967"/>
    </source>
</evidence>
<keyword evidence="3" id="KW-0813">Transport</keyword>
<name>A0A7S3ZXG7_9STRA</name>
<evidence type="ECO:0000256" key="6">
    <source>
        <dbReference type="ARBA" id="ARBA00023136"/>
    </source>
</evidence>
<accession>A0A7S3ZXG7</accession>
<feature type="domain" description="CSC1/OSCA1-like 7TM region" evidence="9">
    <location>
        <begin position="453"/>
        <end position="729"/>
    </location>
</feature>
<evidence type="ECO:0000256" key="8">
    <source>
        <dbReference type="SAM" id="Phobius"/>
    </source>
</evidence>
<feature type="transmembrane region" description="Helical" evidence="8">
    <location>
        <begin position="110"/>
        <end position="130"/>
    </location>
</feature>
<evidence type="ECO:0008006" key="14">
    <source>
        <dbReference type="Google" id="ProtNLM"/>
    </source>
</evidence>
<keyword evidence="6 8" id="KW-0472">Membrane</keyword>